<proteinExistence type="predicted"/>
<comment type="caution">
    <text evidence="1">The sequence shown here is derived from an EMBL/GenBank/DDBJ whole genome shotgun (WGS) entry which is preliminary data.</text>
</comment>
<organism evidence="1 2">
    <name type="scientific">Bradyrhizobium valentinum</name>
    <dbReference type="NCBI Taxonomy" id="1518501"/>
    <lineage>
        <taxon>Bacteria</taxon>
        <taxon>Pseudomonadati</taxon>
        <taxon>Pseudomonadota</taxon>
        <taxon>Alphaproteobacteria</taxon>
        <taxon>Hyphomicrobiales</taxon>
        <taxon>Nitrobacteraceae</taxon>
        <taxon>Bradyrhizobium</taxon>
    </lineage>
</organism>
<name>A0A0R3L5Y5_9BRAD</name>
<dbReference type="AlphaFoldDB" id="A0A0R3L5Y5"/>
<accession>A0A0R3L5Y5</accession>
<evidence type="ECO:0000313" key="2">
    <source>
        <dbReference type="Proteomes" id="UP000051913"/>
    </source>
</evidence>
<keyword evidence="2" id="KW-1185">Reference proteome</keyword>
<sequence>MPGYKDEATALIGEPQFGGLAMCLVNYRILQIRAGTATPRNRTMWAPIGSQHALDTLSAS</sequence>
<evidence type="ECO:0000313" key="1">
    <source>
        <dbReference type="EMBL" id="KRR03332.1"/>
    </source>
</evidence>
<gene>
    <name evidence="1" type="ORF">CP49_09860</name>
</gene>
<dbReference type="Proteomes" id="UP000051913">
    <property type="component" value="Unassembled WGS sequence"/>
</dbReference>
<dbReference type="EMBL" id="LLXX01000141">
    <property type="protein sequence ID" value="KRR03332.1"/>
    <property type="molecule type" value="Genomic_DNA"/>
</dbReference>
<protein>
    <submittedName>
        <fullName evidence="1">Uncharacterized protein</fullName>
    </submittedName>
</protein>
<reference evidence="1 2" key="1">
    <citation type="submission" date="2014-03" db="EMBL/GenBank/DDBJ databases">
        <title>Bradyrhizobium valentinum sp. nov., isolated from effective nodules of Lupinus mariae-josephae, a lupine endemic of basic-lime soils in Eastern Spain.</title>
        <authorList>
            <person name="Duran D."/>
            <person name="Rey L."/>
            <person name="Navarro A."/>
            <person name="Busquets A."/>
            <person name="Imperial J."/>
            <person name="Ruiz-Argueso T."/>
        </authorList>
    </citation>
    <scope>NUCLEOTIDE SEQUENCE [LARGE SCALE GENOMIC DNA]</scope>
    <source>
        <strain evidence="1 2">LmjM3</strain>
    </source>
</reference>